<keyword evidence="11" id="KW-1185">Reference proteome</keyword>
<comment type="similarity">
    <text evidence="2">Belongs to the CPA3 antiporters (TC 2.A.63) subunit D family.</text>
</comment>
<evidence type="ECO:0000256" key="4">
    <source>
        <dbReference type="ARBA" id="ARBA00022692"/>
    </source>
</evidence>
<evidence type="ECO:0000256" key="5">
    <source>
        <dbReference type="ARBA" id="ARBA00022989"/>
    </source>
</evidence>
<feature type="transmembrane region" description="Helical" evidence="8">
    <location>
        <begin position="351"/>
        <end position="373"/>
    </location>
</feature>
<dbReference type="InterPro" id="IPR001750">
    <property type="entry name" value="ND/Mrp_TM"/>
</dbReference>
<keyword evidence="3" id="KW-1003">Cell membrane</keyword>
<feature type="transmembrane region" description="Helical" evidence="8">
    <location>
        <begin position="155"/>
        <end position="180"/>
    </location>
</feature>
<feature type="transmembrane region" description="Helical" evidence="8">
    <location>
        <begin position="317"/>
        <end position="339"/>
    </location>
</feature>
<feature type="transmembrane region" description="Helical" evidence="8">
    <location>
        <begin position="418"/>
        <end position="437"/>
    </location>
</feature>
<gene>
    <name evidence="10" type="ORF">DX912_08990</name>
</gene>
<feature type="transmembrane region" description="Helical" evidence="8">
    <location>
        <begin position="101"/>
        <end position="120"/>
    </location>
</feature>
<evidence type="ECO:0000256" key="8">
    <source>
        <dbReference type="SAM" id="Phobius"/>
    </source>
</evidence>
<dbReference type="Proteomes" id="UP000256829">
    <property type="component" value="Unassembled WGS sequence"/>
</dbReference>
<evidence type="ECO:0000256" key="3">
    <source>
        <dbReference type="ARBA" id="ARBA00022475"/>
    </source>
</evidence>
<keyword evidence="6 8" id="KW-0472">Membrane</keyword>
<reference evidence="10 11" key="1">
    <citation type="submission" date="2018-08" db="EMBL/GenBank/DDBJ databases">
        <title>Lysobacter soli KCTC 22011, whole genome shotgun sequence.</title>
        <authorList>
            <person name="Zhang X."/>
            <person name="Feng G."/>
            <person name="Zhu H."/>
        </authorList>
    </citation>
    <scope>NUCLEOTIDE SEQUENCE [LARGE SCALE GENOMIC DNA]</scope>
    <source>
        <strain evidence="10 11">KCTC 22011</strain>
    </source>
</reference>
<dbReference type="PANTHER" id="PTHR42703:SF1">
    <property type="entry name" value="NA(+)_H(+) ANTIPORTER SUBUNIT D1"/>
    <property type="match status" value="1"/>
</dbReference>
<feature type="domain" description="NADH:quinone oxidoreductase/Mrp antiporter transmembrane" evidence="9">
    <location>
        <begin position="121"/>
        <end position="376"/>
    </location>
</feature>
<dbReference type="GO" id="GO:0005886">
    <property type="term" value="C:plasma membrane"/>
    <property type="evidence" value="ECO:0007669"/>
    <property type="project" value="UniProtKB-SubCell"/>
</dbReference>
<feature type="transmembrane region" description="Helical" evidence="8">
    <location>
        <begin position="229"/>
        <end position="251"/>
    </location>
</feature>
<dbReference type="PANTHER" id="PTHR42703">
    <property type="entry name" value="NADH DEHYDROGENASE"/>
    <property type="match status" value="1"/>
</dbReference>
<feature type="transmembrane region" description="Helical" evidence="8">
    <location>
        <begin position="32"/>
        <end position="51"/>
    </location>
</feature>
<feature type="transmembrane region" description="Helical" evidence="8">
    <location>
        <begin position="200"/>
        <end position="222"/>
    </location>
</feature>
<evidence type="ECO:0000256" key="7">
    <source>
        <dbReference type="RuleBase" id="RU000320"/>
    </source>
</evidence>
<name>A0A3D8VEB1_9GAMM</name>
<feature type="transmembrane region" description="Helical" evidence="8">
    <location>
        <begin position="63"/>
        <end position="89"/>
    </location>
</feature>
<organism evidence="10 11">
    <name type="scientific">Lysobacter soli</name>
    <dbReference type="NCBI Taxonomy" id="453783"/>
    <lineage>
        <taxon>Bacteria</taxon>
        <taxon>Pseudomonadati</taxon>
        <taxon>Pseudomonadota</taxon>
        <taxon>Gammaproteobacteria</taxon>
        <taxon>Lysobacterales</taxon>
        <taxon>Lysobacteraceae</taxon>
        <taxon>Lysobacter</taxon>
    </lineage>
</organism>
<dbReference type="EMBL" id="QTJR01000005">
    <property type="protein sequence ID" value="RDY67401.1"/>
    <property type="molecule type" value="Genomic_DNA"/>
</dbReference>
<dbReference type="Pfam" id="PF00361">
    <property type="entry name" value="Proton_antipo_M"/>
    <property type="match status" value="1"/>
</dbReference>
<keyword evidence="5 8" id="KW-1133">Transmembrane helix</keyword>
<dbReference type="InterPro" id="IPR050586">
    <property type="entry name" value="CPA3_Na-H_Antiporter_D"/>
</dbReference>
<accession>A0A3D8VEB1</accession>
<feature type="transmembrane region" description="Helical" evidence="8">
    <location>
        <begin position="385"/>
        <end position="406"/>
    </location>
</feature>
<comment type="subcellular location">
    <subcellularLocation>
        <location evidence="1">Cell membrane</location>
        <topology evidence="1">Multi-pass membrane protein</topology>
    </subcellularLocation>
    <subcellularLocation>
        <location evidence="7">Membrane</location>
        <topology evidence="7">Multi-pass membrane protein</topology>
    </subcellularLocation>
</comment>
<feature type="transmembrane region" description="Helical" evidence="8">
    <location>
        <begin position="290"/>
        <end position="311"/>
    </location>
</feature>
<feature type="transmembrane region" description="Helical" evidence="8">
    <location>
        <begin position="263"/>
        <end position="283"/>
    </location>
</feature>
<feature type="transmembrane region" description="Helical" evidence="8">
    <location>
        <begin position="514"/>
        <end position="532"/>
    </location>
</feature>
<evidence type="ECO:0000256" key="6">
    <source>
        <dbReference type="ARBA" id="ARBA00023136"/>
    </source>
</evidence>
<feature type="transmembrane region" description="Helical" evidence="8">
    <location>
        <begin position="6"/>
        <end position="25"/>
    </location>
</feature>
<feature type="transmembrane region" description="Helical" evidence="8">
    <location>
        <begin position="449"/>
        <end position="470"/>
    </location>
</feature>
<evidence type="ECO:0000259" key="9">
    <source>
        <dbReference type="Pfam" id="PF00361"/>
    </source>
</evidence>
<comment type="caution">
    <text evidence="10">The sequence shown here is derived from an EMBL/GenBank/DDBJ whole genome shotgun (WGS) entry which is preliminary data.</text>
</comment>
<evidence type="ECO:0000256" key="2">
    <source>
        <dbReference type="ARBA" id="ARBA00005346"/>
    </source>
</evidence>
<proteinExistence type="inferred from homology"/>
<keyword evidence="4 7" id="KW-0812">Transmembrane</keyword>
<evidence type="ECO:0000313" key="10">
    <source>
        <dbReference type="EMBL" id="RDY67401.1"/>
    </source>
</evidence>
<evidence type="ECO:0000256" key="1">
    <source>
        <dbReference type="ARBA" id="ARBA00004651"/>
    </source>
</evidence>
<feature type="transmembrane region" description="Helical" evidence="8">
    <location>
        <begin position="126"/>
        <end position="143"/>
    </location>
</feature>
<protein>
    <recommendedName>
        <fullName evidence="9">NADH:quinone oxidoreductase/Mrp antiporter transmembrane domain-containing protein</fullName>
    </recommendedName>
</protein>
<sequence>MGGAMNAWIAAALATPFVLLLACVSSRFRSRMPALLALAPLPALLAALLASHDVPLRIGSARFALVFALDVPGAMLLGAAALLWIVVGVHARRYLLGRPHAGAFVVAWLMTLTGCVGVFVAADVVGFYFLLAVLSVGAAGLVLQGQGAQALRAGAIYLGVALFAEAFLLAGLILAVQASPSESLLIADVATTLASSESRGAALTLLIVGLGIKAGLVPFHFWMPLAYGAAPVPAAAVLSGAVVKASLLAMVRLLPFDTALPEFGLPLACVGMFGALYGVAIGITRSNANLVLAYSSVSQMGFVMAIVGMGLATGNAATPLIAAFYAVHHLLVKGTLFLCVDAVPATRARAVLVPAGVIALGLAGLPLTGGFVAKYAAKDIFGEGAFATLAVASSVATAWLMCHLLRRLAVDANLSARFSWTWFAMAFACVFVPWWIYVATAIGTASALLAAPVLWSSLWPVLAGGALAVAMTRTGIRWPAVPAGDVGAMLRGLERVAGRIATTFQQGDVVARRWHVASVALLLIAAAFYWTLRAP</sequence>
<dbReference type="AlphaFoldDB" id="A0A3D8VEB1"/>
<evidence type="ECO:0000313" key="11">
    <source>
        <dbReference type="Proteomes" id="UP000256829"/>
    </source>
</evidence>